<organism evidence="6 7">
    <name type="scientific">Microvirga lotononidis</name>
    <dbReference type="NCBI Taxonomy" id="864069"/>
    <lineage>
        <taxon>Bacteria</taxon>
        <taxon>Pseudomonadati</taxon>
        <taxon>Pseudomonadota</taxon>
        <taxon>Alphaproteobacteria</taxon>
        <taxon>Hyphomicrobiales</taxon>
        <taxon>Methylobacteriaceae</taxon>
        <taxon>Microvirga</taxon>
    </lineage>
</organism>
<dbReference type="RefSeq" id="WP_009762769.1">
    <property type="nucleotide sequence ID" value="NZ_CP141050.1"/>
</dbReference>
<feature type="transmembrane region" description="Helical" evidence="4">
    <location>
        <begin position="370"/>
        <end position="392"/>
    </location>
</feature>
<dbReference type="eggNOG" id="COG2814">
    <property type="taxonomic scope" value="Bacteria"/>
</dbReference>
<comment type="subcellular location">
    <subcellularLocation>
        <location evidence="4">Cell inner membrane</location>
        <topology evidence="4">Multi-pass membrane protein</topology>
    </subcellularLocation>
</comment>
<dbReference type="PATRIC" id="fig|864069.3.peg.3553"/>
<feature type="domain" description="Major facilitator superfamily (MFS) profile" evidence="5">
    <location>
        <begin position="213"/>
        <end position="399"/>
    </location>
</feature>
<keyword evidence="4" id="KW-0813">Transport</keyword>
<dbReference type="AlphaFoldDB" id="I4YRX6"/>
<dbReference type="PANTHER" id="PTHR23531:SF1">
    <property type="entry name" value="QUINOLENE RESISTANCE PROTEIN NORA"/>
    <property type="match status" value="1"/>
</dbReference>
<dbReference type="Pfam" id="PF07690">
    <property type="entry name" value="MFS_1"/>
    <property type="match status" value="1"/>
</dbReference>
<dbReference type="InterPro" id="IPR052714">
    <property type="entry name" value="MFS_Exporter"/>
</dbReference>
<dbReference type="InterPro" id="IPR011701">
    <property type="entry name" value="MFS"/>
</dbReference>
<feature type="transmembrane region" description="Helical" evidence="4">
    <location>
        <begin position="308"/>
        <end position="328"/>
    </location>
</feature>
<dbReference type="PANTHER" id="PTHR23531">
    <property type="entry name" value="QUINOLENE RESISTANCE PROTEIN NORA"/>
    <property type="match status" value="1"/>
</dbReference>
<evidence type="ECO:0000256" key="4">
    <source>
        <dbReference type="HAMAP-Rule" id="MF_02091"/>
    </source>
</evidence>
<proteinExistence type="inferred from homology"/>
<keyword evidence="1 4" id="KW-0812">Transmembrane</keyword>
<feature type="transmembrane region" description="Helical" evidence="4">
    <location>
        <begin position="253"/>
        <end position="272"/>
    </location>
</feature>
<feature type="transmembrane region" description="Helical" evidence="4">
    <location>
        <begin position="115"/>
        <end position="140"/>
    </location>
</feature>
<dbReference type="HOGENOM" id="CLU_001265_10_3_5"/>
<dbReference type="Gene3D" id="1.20.1250.20">
    <property type="entry name" value="MFS general substrate transporter like domains"/>
    <property type="match status" value="1"/>
</dbReference>
<dbReference type="OrthoDB" id="322544at2"/>
<dbReference type="InterPro" id="IPR036259">
    <property type="entry name" value="MFS_trans_sf"/>
</dbReference>
<dbReference type="SUPFAM" id="SSF103473">
    <property type="entry name" value="MFS general substrate transporter"/>
    <property type="match status" value="1"/>
</dbReference>
<feature type="transmembrane region" description="Helical" evidence="4">
    <location>
        <begin position="176"/>
        <end position="199"/>
    </location>
</feature>
<evidence type="ECO:0000256" key="3">
    <source>
        <dbReference type="ARBA" id="ARBA00023136"/>
    </source>
</evidence>
<dbReference type="Proteomes" id="UP000003947">
    <property type="component" value="Unassembled WGS sequence"/>
</dbReference>
<dbReference type="NCBIfam" id="NF009048">
    <property type="entry name" value="PRK12382.1"/>
    <property type="match status" value="1"/>
</dbReference>
<keyword evidence="3 4" id="KW-0472">Membrane</keyword>
<feature type="transmembrane region" description="Helical" evidence="4">
    <location>
        <begin position="152"/>
        <end position="170"/>
    </location>
</feature>
<dbReference type="STRING" id="864069.MicloDRAFT_00032680"/>
<keyword evidence="4" id="KW-0997">Cell inner membrane</keyword>
<reference evidence="6 7" key="1">
    <citation type="submission" date="2012-02" db="EMBL/GenBank/DDBJ databases">
        <title>Improved High-Quality Draft sequence of Microvirga sp. WSM3557.</title>
        <authorList>
            <consortium name="US DOE Joint Genome Institute"/>
            <person name="Lucas S."/>
            <person name="Han J."/>
            <person name="Lapidus A."/>
            <person name="Cheng J.-F."/>
            <person name="Goodwin L."/>
            <person name="Pitluck S."/>
            <person name="Peters L."/>
            <person name="Zhang X."/>
            <person name="Detter J.C."/>
            <person name="Han C."/>
            <person name="Tapia R."/>
            <person name="Land M."/>
            <person name="Hauser L."/>
            <person name="Kyrpides N."/>
            <person name="Ivanova N."/>
            <person name="Pagani I."/>
            <person name="Brau L."/>
            <person name="Yates R."/>
            <person name="O'Hara G."/>
            <person name="Rui T."/>
            <person name="Howieson J."/>
            <person name="Reeve W."/>
            <person name="Woyke T."/>
        </authorList>
    </citation>
    <scope>NUCLEOTIDE SEQUENCE [LARGE SCALE GENOMIC DNA]</scope>
    <source>
        <strain evidence="6 7">WSM3557</strain>
    </source>
</reference>
<sequence precursor="true">MIVAPSPSRAAAAPSVLMTLLPIMAVVLFGFLIIGLALPVLPLHVHQGLGLSTFVVGLITGSQFAASLISRLWSGHYSDSRGAKRAVVAGLLGAAAAGLLYLASLSFVATPEISAAILLLGRALLGGAESFIITGAFGWALAQVDARHAGKVIAWVGTAMWAAFAFGAPLGSALYASYGFVAIALATTLIPLATLLLVLPLRSVVPPTEIRPAFTRVLGAVWVPGIGMALSSVGFGAITAFIALRFVDQGWSPVWLAFSAFAGAFIVARVVGGHLPDKFGGARVALASVLIEAAGQALIWLAPGPALALVGAALTGIGWSLVYPSFGIEAVHRAPPESRGLAMGAYTAFLDLAIGLASPVLGAIAGGTGLGTVFLVSTLVVLGGAFVAVRLLNNSATAQ</sequence>
<feature type="transmembrane region" description="Helical" evidence="4">
    <location>
        <begin position="340"/>
        <end position="364"/>
    </location>
</feature>
<keyword evidence="2 4" id="KW-1133">Transmembrane helix</keyword>
<gene>
    <name evidence="6" type="ORF">MicloDRAFT_00032680</name>
</gene>
<feature type="transmembrane region" description="Helical" evidence="4">
    <location>
        <begin position="86"/>
        <end position="109"/>
    </location>
</feature>
<evidence type="ECO:0000256" key="2">
    <source>
        <dbReference type="ARBA" id="ARBA00022989"/>
    </source>
</evidence>
<comment type="similarity">
    <text evidence="4">Belongs to the major facilitator superfamily. YfcJ family.</text>
</comment>
<dbReference type="EMBL" id="JH660645">
    <property type="protein sequence ID" value="EIM26718.1"/>
    <property type="molecule type" value="Genomic_DNA"/>
</dbReference>
<feature type="transmembrane region" description="Helical" evidence="4">
    <location>
        <begin position="220"/>
        <end position="247"/>
    </location>
</feature>
<feature type="transmembrane region" description="Helical" evidence="4">
    <location>
        <begin position="50"/>
        <end position="74"/>
    </location>
</feature>
<evidence type="ECO:0000313" key="7">
    <source>
        <dbReference type="Proteomes" id="UP000003947"/>
    </source>
</evidence>
<dbReference type="GO" id="GO:0005886">
    <property type="term" value="C:plasma membrane"/>
    <property type="evidence" value="ECO:0007669"/>
    <property type="project" value="UniProtKB-SubCell"/>
</dbReference>
<protein>
    <recommendedName>
        <fullName evidence="4">Uncharacterized MFS-type transporter MicloDRAFT_00032680</fullName>
    </recommendedName>
</protein>
<dbReference type="InterPro" id="IPR020846">
    <property type="entry name" value="MFS_dom"/>
</dbReference>
<dbReference type="NCBIfam" id="NF003477">
    <property type="entry name" value="PRK05122.1"/>
    <property type="match status" value="1"/>
</dbReference>
<evidence type="ECO:0000313" key="6">
    <source>
        <dbReference type="EMBL" id="EIM26718.1"/>
    </source>
</evidence>
<evidence type="ECO:0000256" key="1">
    <source>
        <dbReference type="ARBA" id="ARBA00022692"/>
    </source>
</evidence>
<feature type="transmembrane region" description="Helical" evidence="4">
    <location>
        <begin position="284"/>
        <end position="302"/>
    </location>
</feature>
<dbReference type="HAMAP" id="MF_02091">
    <property type="entry name" value="MFS_YfcJ"/>
    <property type="match status" value="1"/>
</dbReference>
<name>I4YRX6_9HYPH</name>
<keyword evidence="4" id="KW-1003">Cell membrane</keyword>
<dbReference type="InterPro" id="IPR037541">
    <property type="entry name" value="MFS_YfcJ"/>
</dbReference>
<accession>I4YRX6</accession>
<keyword evidence="7" id="KW-1185">Reference proteome</keyword>
<evidence type="ECO:0000259" key="5">
    <source>
        <dbReference type="PROSITE" id="PS50850"/>
    </source>
</evidence>
<dbReference type="GO" id="GO:0022857">
    <property type="term" value="F:transmembrane transporter activity"/>
    <property type="evidence" value="ECO:0007669"/>
    <property type="project" value="UniProtKB-UniRule"/>
</dbReference>
<feature type="transmembrane region" description="Helical" evidence="4">
    <location>
        <begin position="12"/>
        <end position="38"/>
    </location>
</feature>
<dbReference type="PROSITE" id="PS50850">
    <property type="entry name" value="MFS"/>
    <property type="match status" value="1"/>
</dbReference>